<sequence length="622" mass="70682">MAFISTNRNERDRIGLGSHAYGGLQFSSSDCSLPNVSPRKRFIAEHNLARYWGTPFLEPHEVGFSHPMLRMSDLSHESANLLRPPGAYRADQPTARLKRRNLLAGATHVTRENSRIPLWLVDESTDRKQIFNLNIGYEIGEEGKPSMVMDNCCVTAQCQASADVVQLRCFKGCADQVAVRTMKSLELCGPSLEHPHTLFHQFVEDVLQIPYMEDEIVLSDRMGLVWHGKIGQPLGRVKHLENITKICSTDCPRVILAGDSFRLHFRDFREHPMAHSHGNVLFELDDFFPDVHHIKDPLDTLRNPMTICHVSPIPGQPNYTMLTTERFHYVLDQRTPKKPILAMSHSCYAGGDFVTFGAMYIDRSRATDFGRPPVVLPYYTMNLAVKPAVQLWSLYFHPNINVFSSLGPPKNVQSLDDALKYVKYHGDGRIPNKPRMGTQAISMHHCAVGDEDAFLFRLSDNGVLWSDAVTIKDRSVDKMADAEVALEFFEDEEPPIYERGVNAEFLRAPSTAITLMDCELELADEEEDDSYVSELFDRQVLTGVPFDMTKREAVWPVEKSEIVNDVDEDRVFSGIVVKMWNKMEYIVTRDDKEIVQKNGELYVNEPEKVDEEGALDKLFENV</sequence>
<evidence type="ECO:0000313" key="2">
    <source>
        <dbReference type="Proteomes" id="UP001175271"/>
    </source>
</evidence>
<evidence type="ECO:0000313" key="1">
    <source>
        <dbReference type="EMBL" id="KAK0413772.1"/>
    </source>
</evidence>
<proteinExistence type="predicted"/>
<dbReference type="AlphaFoldDB" id="A0AA39HZK5"/>
<dbReference type="EMBL" id="JAUCMV010000003">
    <property type="protein sequence ID" value="KAK0413772.1"/>
    <property type="molecule type" value="Genomic_DNA"/>
</dbReference>
<gene>
    <name evidence="1" type="ORF">QR680_006983</name>
</gene>
<keyword evidence="2" id="KW-1185">Reference proteome</keyword>
<organism evidence="1 2">
    <name type="scientific">Steinernema hermaphroditum</name>
    <dbReference type="NCBI Taxonomy" id="289476"/>
    <lineage>
        <taxon>Eukaryota</taxon>
        <taxon>Metazoa</taxon>
        <taxon>Ecdysozoa</taxon>
        <taxon>Nematoda</taxon>
        <taxon>Chromadorea</taxon>
        <taxon>Rhabditida</taxon>
        <taxon>Tylenchina</taxon>
        <taxon>Panagrolaimomorpha</taxon>
        <taxon>Strongyloidoidea</taxon>
        <taxon>Steinernematidae</taxon>
        <taxon>Steinernema</taxon>
    </lineage>
</organism>
<accession>A0AA39HZK5</accession>
<dbReference type="Proteomes" id="UP001175271">
    <property type="component" value="Unassembled WGS sequence"/>
</dbReference>
<comment type="caution">
    <text evidence="1">The sequence shown here is derived from an EMBL/GenBank/DDBJ whole genome shotgun (WGS) entry which is preliminary data.</text>
</comment>
<reference evidence="1" key="1">
    <citation type="submission" date="2023-06" db="EMBL/GenBank/DDBJ databases">
        <title>Genomic analysis of the entomopathogenic nematode Steinernema hermaphroditum.</title>
        <authorList>
            <person name="Schwarz E.M."/>
            <person name="Heppert J.K."/>
            <person name="Baniya A."/>
            <person name="Schwartz H.T."/>
            <person name="Tan C.-H."/>
            <person name="Antoshechkin I."/>
            <person name="Sternberg P.W."/>
            <person name="Goodrich-Blair H."/>
            <person name="Dillman A.R."/>
        </authorList>
    </citation>
    <scope>NUCLEOTIDE SEQUENCE</scope>
    <source>
        <strain evidence="1">PS9179</strain>
        <tissue evidence="1">Whole animal</tissue>
    </source>
</reference>
<name>A0AA39HZK5_9BILA</name>
<protein>
    <submittedName>
        <fullName evidence="1">Uncharacterized protein</fullName>
    </submittedName>
</protein>